<evidence type="ECO:0000313" key="1">
    <source>
        <dbReference type="EMBL" id="KAI3689331.1"/>
    </source>
</evidence>
<accession>A0ACB8YV58</accession>
<gene>
    <name evidence="1" type="ORF">L2E82_47285</name>
</gene>
<name>A0ACB8YV58_CICIN</name>
<dbReference type="Proteomes" id="UP001055811">
    <property type="component" value="Linkage Group LG09"/>
</dbReference>
<evidence type="ECO:0000313" key="2">
    <source>
        <dbReference type="Proteomes" id="UP001055811"/>
    </source>
</evidence>
<proteinExistence type="predicted"/>
<dbReference type="EMBL" id="CM042017">
    <property type="protein sequence ID" value="KAI3689331.1"/>
    <property type="molecule type" value="Genomic_DNA"/>
</dbReference>
<organism evidence="1 2">
    <name type="scientific">Cichorium intybus</name>
    <name type="common">Chicory</name>
    <dbReference type="NCBI Taxonomy" id="13427"/>
    <lineage>
        <taxon>Eukaryota</taxon>
        <taxon>Viridiplantae</taxon>
        <taxon>Streptophyta</taxon>
        <taxon>Embryophyta</taxon>
        <taxon>Tracheophyta</taxon>
        <taxon>Spermatophyta</taxon>
        <taxon>Magnoliopsida</taxon>
        <taxon>eudicotyledons</taxon>
        <taxon>Gunneridae</taxon>
        <taxon>Pentapetalae</taxon>
        <taxon>asterids</taxon>
        <taxon>campanulids</taxon>
        <taxon>Asterales</taxon>
        <taxon>Asteraceae</taxon>
        <taxon>Cichorioideae</taxon>
        <taxon>Cichorieae</taxon>
        <taxon>Cichoriinae</taxon>
        <taxon>Cichorium</taxon>
    </lineage>
</organism>
<comment type="caution">
    <text evidence="1">The sequence shown here is derived from an EMBL/GenBank/DDBJ whole genome shotgun (WGS) entry which is preliminary data.</text>
</comment>
<reference evidence="1 2" key="2">
    <citation type="journal article" date="2022" name="Mol. Ecol. Resour.">
        <title>The genomes of chicory, endive, great burdock and yacon provide insights into Asteraceae paleo-polyploidization history and plant inulin production.</title>
        <authorList>
            <person name="Fan W."/>
            <person name="Wang S."/>
            <person name="Wang H."/>
            <person name="Wang A."/>
            <person name="Jiang F."/>
            <person name="Liu H."/>
            <person name="Zhao H."/>
            <person name="Xu D."/>
            <person name="Zhang Y."/>
        </authorList>
    </citation>
    <scope>NUCLEOTIDE SEQUENCE [LARGE SCALE GENOMIC DNA]</scope>
    <source>
        <strain evidence="2">cv. Punajuju</strain>
        <tissue evidence="1">Leaves</tissue>
    </source>
</reference>
<sequence length="85" mass="9369">MPFKGHQCPAMAEAPKVVDITQLATEQLQGGKIGITLDATYYLPLDVQGFCLKVNTISVRISTWRGLMIQLAAGKHIHRQEYEGA</sequence>
<protein>
    <submittedName>
        <fullName evidence="1">Uncharacterized protein</fullName>
    </submittedName>
</protein>
<reference evidence="2" key="1">
    <citation type="journal article" date="2022" name="Mol. Ecol. Resour.">
        <title>The genomes of chicory, endive, great burdock and yacon provide insights into Asteraceae palaeo-polyploidization history and plant inulin production.</title>
        <authorList>
            <person name="Fan W."/>
            <person name="Wang S."/>
            <person name="Wang H."/>
            <person name="Wang A."/>
            <person name="Jiang F."/>
            <person name="Liu H."/>
            <person name="Zhao H."/>
            <person name="Xu D."/>
            <person name="Zhang Y."/>
        </authorList>
    </citation>
    <scope>NUCLEOTIDE SEQUENCE [LARGE SCALE GENOMIC DNA]</scope>
    <source>
        <strain evidence="2">cv. Punajuju</strain>
    </source>
</reference>
<keyword evidence="2" id="KW-1185">Reference proteome</keyword>